<dbReference type="Pfam" id="PF01037">
    <property type="entry name" value="AsnC_trans_reg"/>
    <property type="match status" value="1"/>
</dbReference>
<evidence type="ECO:0000313" key="6">
    <source>
        <dbReference type="Proteomes" id="UP000614469"/>
    </source>
</evidence>
<dbReference type="Pfam" id="PF13404">
    <property type="entry name" value="HTH_AsnC-type"/>
    <property type="match status" value="1"/>
</dbReference>
<keyword evidence="3" id="KW-0804">Transcription</keyword>
<dbReference type="SMART" id="SM00344">
    <property type="entry name" value="HTH_ASNC"/>
    <property type="match status" value="1"/>
</dbReference>
<feature type="domain" description="HTH asnC-type" evidence="4">
    <location>
        <begin position="2"/>
        <end position="62"/>
    </location>
</feature>
<dbReference type="PANTHER" id="PTHR43413">
    <property type="entry name" value="TRANSCRIPTIONAL REGULATOR, ASNC FAMILY"/>
    <property type="match status" value="1"/>
</dbReference>
<keyword evidence="2" id="KW-0238">DNA-binding</keyword>
<dbReference type="PRINTS" id="PR00033">
    <property type="entry name" value="HTHASNC"/>
</dbReference>
<dbReference type="InterPro" id="IPR019888">
    <property type="entry name" value="Tscrpt_reg_AsnC-like"/>
</dbReference>
<dbReference type="InterPro" id="IPR000485">
    <property type="entry name" value="AsnC-type_HTH_dom"/>
</dbReference>
<dbReference type="GO" id="GO:0043565">
    <property type="term" value="F:sequence-specific DNA binding"/>
    <property type="evidence" value="ECO:0007669"/>
    <property type="project" value="InterPro"/>
</dbReference>
<dbReference type="PROSITE" id="PS50956">
    <property type="entry name" value="HTH_ASNC_2"/>
    <property type="match status" value="1"/>
</dbReference>
<accession>A0A8J6NHD4</accession>
<gene>
    <name evidence="5" type="ORF">H8E29_07955</name>
</gene>
<dbReference type="AlphaFoldDB" id="A0A8J6NHD4"/>
<dbReference type="InterPro" id="IPR019887">
    <property type="entry name" value="Tscrpt_reg_AsnC/Lrp_C"/>
</dbReference>
<dbReference type="InterPro" id="IPR011008">
    <property type="entry name" value="Dimeric_a/b-barrel"/>
</dbReference>
<dbReference type="Gene3D" id="3.30.70.920">
    <property type="match status" value="1"/>
</dbReference>
<dbReference type="PANTHER" id="PTHR43413:SF6">
    <property type="entry name" value="REGULATORY PROTEIN ASNC"/>
    <property type="match status" value="1"/>
</dbReference>
<dbReference type="EMBL" id="JACNJN010000094">
    <property type="protein sequence ID" value="MBC8335181.1"/>
    <property type="molecule type" value="Genomic_DNA"/>
</dbReference>
<protein>
    <submittedName>
        <fullName evidence="5">Lrp/AsnC family transcriptional regulator</fullName>
    </submittedName>
</protein>
<dbReference type="InterPro" id="IPR050684">
    <property type="entry name" value="HTH-Siroheme_Decarb"/>
</dbReference>
<dbReference type="Proteomes" id="UP000614469">
    <property type="component" value="Unassembled WGS sequence"/>
</dbReference>
<keyword evidence="1" id="KW-0805">Transcription regulation</keyword>
<dbReference type="Gene3D" id="1.10.10.10">
    <property type="entry name" value="Winged helix-like DNA-binding domain superfamily/Winged helix DNA-binding domain"/>
    <property type="match status" value="1"/>
</dbReference>
<dbReference type="SUPFAM" id="SSF54909">
    <property type="entry name" value="Dimeric alpha+beta barrel"/>
    <property type="match status" value="1"/>
</dbReference>
<evidence type="ECO:0000256" key="3">
    <source>
        <dbReference type="ARBA" id="ARBA00023163"/>
    </source>
</evidence>
<evidence type="ECO:0000259" key="4">
    <source>
        <dbReference type="PROSITE" id="PS50956"/>
    </source>
</evidence>
<name>A0A8J6NHD4_9CHLR</name>
<dbReference type="InterPro" id="IPR036390">
    <property type="entry name" value="WH_DNA-bd_sf"/>
</dbReference>
<dbReference type="SUPFAM" id="SSF46785">
    <property type="entry name" value="Winged helix' DNA-binding domain"/>
    <property type="match status" value="1"/>
</dbReference>
<evidence type="ECO:0000313" key="5">
    <source>
        <dbReference type="EMBL" id="MBC8335181.1"/>
    </source>
</evidence>
<dbReference type="InterPro" id="IPR036388">
    <property type="entry name" value="WH-like_DNA-bd_sf"/>
</dbReference>
<comment type="caution">
    <text evidence="5">The sequence shown here is derived from an EMBL/GenBank/DDBJ whole genome shotgun (WGS) entry which is preliminary data.</text>
</comment>
<evidence type="ECO:0000256" key="1">
    <source>
        <dbReference type="ARBA" id="ARBA00023015"/>
    </source>
</evidence>
<organism evidence="5 6">
    <name type="scientific">Candidatus Desulfolinea nitratireducens</name>
    <dbReference type="NCBI Taxonomy" id="2841698"/>
    <lineage>
        <taxon>Bacteria</taxon>
        <taxon>Bacillati</taxon>
        <taxon>Chloroflexota</taxon>
        <taxon>Anaerolineae</taxon>
        <taxon>Anaerolineales</taxon>
        <taxon>Anaerolineales incertae sedis</taxon>
        <taxon>Candidatus Desulfolinea</taxon>
    </lineage>
</organism>
<evidence type="ECO:0000256" key="2">
    <source>
        <dbReference type="ARBA" id="ARBA00023125"/>
    </source>
</evidence>
<reference evidence="5 6" key="1">
    <citation type="submission" date="2020-08" db="EMBL/GenBank/DDBJ databases">
        <title>Bridging the membrane lipid divide: bacteria of the FCB group superphylum have the potential to synthesize archaeal ether lipids.</title>
        <authorList>
            <person name="Villanueva L."/>
            <person name="Von Meijenfeldt F.A.B."/>
            <person name="Westbye A.B."/>
            <person name="Yadav S."/>
            <person name="Hopmans E.C."/>
            <person name="Dutilh B.E."/>
            <person name="Sinninghe Damste J.S."/>
        </authorList>
    </citation>
    <scope>NUCLEOTIDE SEQUENCE [LARGE SCALE GENOMIC DNA]</scope>
    <source>
        <strain evidence="5">NIOZ-UU36</strain>
    </source>
</reference>
<sequence>MLDKKDRAIVSFLQYDGRTPYTKIANELSVTEGSVRQRVKRLVDSGQLQIVGIVPPEEMGWTEAGMIGINVQANRIAEAAEAIAQLSEVSYLFQAAGEFDLFAEVYCKDKEHFVSFLNNKLQKIPGVDRTQSFIILKLHKLSYRWGDSEMPHKETAKSKKELEYKS</sequence>
<proteinExistence type="predicted"/>